<dbReference type="EMBL" id="CP139779">
    <property type="protein sequence ID" value="WQB71794.1"/>
    <property type="molecule type" value="Genomic_DNA"/>
</dbReference>
<reference evidence="2 3" key="1">
    <citation type="submission" date="2023-06" db="EMBL/GenBank/DDBJ databases">
        <title>Rock-solubilizing bacteria, Microbacterium invictum, promotes re-establishment of vegetation in rocky wasteland by accelerating rock bio-weathering and reshaping soil bacterial community.</title>
        <authorList>
            <person name="Liu C."/>
        </authorList>
    </citation>
    <scope>NUCLEOTIDE SEQUENCE [LARGE SCALE GENOMIC DNA]</scope>
    <source>
        <strain evidence="2 3">X-18</strain>
    </source>
</reference>
<keyword evidence="1" id="KW-0812">Transmembrane</keyword>
<proteinExistence type="predicted"/>
<dbReference type="RefSeq" id="WP_322411907.1">
    <property type="nucleotide sequence ID" value="NZ_CP139779.1"/>
</dbReference>
<evidence type="ECO:0000313" key="3">
    <source>
        <dbReference type="Proteomes" id="UP001324533"/>
    </source>
</evidence>
<feature type="transmembrane region" description="Helical" evidence="1">
    <location>
        <begin position="62"/>
        <end position="81"/>
    </location>
</feature>
<gene>
    <name evidence="2" type="ORF">T9R20_07545</name>
</gene>
<organism evidence="2 3">
    <name type="scientific">Microbacterium invictum</name>
    <dbReference type="NCBI Taxonomy" id="515415"/>
    <lineage>
        <taxon>Bacteria</taxon>
        <taxon>Bacillati</taxon>
        <taxon>Actinomycetota</taxon>
        <taxon>Actinomycetes</taxon>
        <taxon>Micrococcales</taxon>
        <taxon>Microbacteriaceae</taxon>
        <taxon>Microbacterium</taxon>
    </lineage>
</organism>
<feature type="transmembrane region" description="Helical" evidence="1">
    <location>
        <begin position="35"/>
        <end position="55"/>
    </location>
</feature>
<sequence length="130" mass="13225">MRTSILARILTGIVAVVIGGAYGLAGTIAHPFTLGVLPVGLVLAIVGSTALLVAIRLLTGDRWATLAAGLGMLLATLVFSGEGPGGSVIVPQTSLGIIWTFSVPLVVAVVVAWPERMSPAAKPVRSETID</sequence>
<accession>A0ABZ0VFA6</accession>
<feature type="transmembrane region" description="Helical" evidence="1">
    <location>
        <begin position="93"/>
        <end position="113"/>
    </location>
</feature>
<protein>
    <submittedName>
        <fullName evidence="2">Histidinol dehydrogenase</fullName>
    </submittedName>
</protein>
<keyword evidence="1" id="KW-1133">Transmembrane helix</keyword>
<feature type="transmembrane region" description="Helical" evidence="1">
    <location>
        <begin position="7"/>
        <end position="29"/>
    </location>
</feature>
<evidence type="ECO:0000256" key="1">
    <source>
        <dbReference type="SAM" id="Phobius"/>
    </source>
</evidence>
<keyword evidence="3" id="KW-1185">Reference proteome</keyword>
<name>A0ABZ0VFA6_9MICO</name>
<keyword evidence="1" id="KW-0472">Membrane</keyword>
<dbReference type="Proteomes" id="UP001324533">
    <property type="component" value="Chromosome"/>
</dbReference>
<evidence type="ECO:0000313" key="2">
    <source>
        <dbReference type="EMBL" id="WQB71794.1"/>
    </source>
</evidence>